<evidence type="ECO:0000313" key="3">
    <source>
        <dbReference type="Proteomes" id="UP001165430"/>
    </source>
</evidence>
<feature type="signal peptide" evidence="1">
    <location>
        <begin position="1"/>
        <end position="25"/>
    </location>
</feature>
<comment type="caution">
    <text evidence="2">The sequence shown here is derived from an EMBL/GenBank/DDBJ whole genome shotgun (WGS) entry which is preliminary data.</text>
</comment>
<proteinExistence type="predicted"/>
<sequence length="258" mass="28426">MKFKYLLSAALISTVFFITSSKVTAQAFVDFESGGVFTGYNNVRIPGDGGTKFSLKNDLSPTPSAFLRLRAGYTIKSRHAISLLYAPLSVGSSGAINRPIDFEGVTFGSNTLLDASYVFNSYRVTYRYDFVKRPKFEFGAGFTAKIRDAEIALRSETLSASKTNVGFVPIINFRLNWQINDKIGVLFVGDALAAPQGRAEDVLLAGTYKVSDELSVRLGYRILEGGADNDEVYNFSLFHYASFGVCYTFKNKSFKKGN</sequence>
<accession>A0ABS9VDK1</accession>
<evidence type="ECO:0000313" key="2">
    <source>
        <dbReference type="EMBL" id="MCH7414501.1"/>
    </source>
</evidence>
<reference evidence="2" key="1">
    <citation type="submission" date="2022-03" db="EMBL/GenBank/DDBJ databases">
        <title>De novo assembled genomes of Belliella spp. (Cyclobacteriaceae) strains.</title>
        <authorList>
            <person name="Szabo A."/>
            <person name="Korponai K."/>
            <person name="Felfoldi T."/>
        </authorList>
    </citation>
    <scope>NUCLEOTIDE SEQUENCE</scope>
    <source>
        <strain evidence="2">DSM 111903</strain>
    </source>
</reference>
<dbReference type="RefSeq" id="WP_241412984.1">
    <property type="nucleotide sequence ID" value="NZ_JAKZGO010000010.1"/>
</dbReference>
<keyword evidence="3" id="KW-1185">Reference proteome</keyword>
<organism evidence="2 3">
    <name type="scientific">Belliella alkalica</name>
    <dbReference type="NCBI Taxonomy" id="1730871"/>
    <lineage>
        <taxon>Bacteria</taxon>
        <taxon>Pseudomonadati</taxon>
        <taxon>Bacteroidota</taxon>
        <taxon>Cytophagia</taxon>
        <taxon>Cytophagales</taxon>
        <taxon>Cyclobacteriaceae</taxon>
        <taxon>Belliella</taxon>
    </lineage>
</organism>
<feature type="chain" id="PRO_5045405021" description="Outer membrane protein beta-barrel domain-containing protein" evidence="1">
    <location>
        <begin position="26"/>
        <end position="258"/>
    </location>
</feature>
<dbReference type="Proteomes" id="UP001165430">
    <property type="component" value="Unassembled WGS sequence"/>
</dbReference>
<dbReference type="EMBL" id="JAKZGO010000010">
    <property type="protein sequence ID" value="MCH7414501.1"/>
    <property type="molecule type" value="Genomic_DNA"/>
</dbReference>
<gene>
    <name evidence="2" type="ORF">MM213_13460</name>
</gene>
<evidence type="ECO:0008006" key="4">
    <source>
        <dbReference type="Google" id="ProtNLM"/>
    </source>
</evidence>
<evidence type="ECO:0000256" key="1">
    <source>
        <dbReference type="SAM" id="SignalP"/>
    </source>
</evidence>
<keyword evidence="1" id="KW-0732">Signal</keyword>
<name>A0ABS9VDK1_9BACT</name>
<protein>
    <recommendedName>
        <fullName evidence="4">Outer membrane protein beta-barrel domain-containing protein</fullName>
    </recommendedName>
</protein>